<evidence type="ECO:0000313" key="1">
    <source>
        <dbReference type="EMBL" id="PRY36010.1"/>
    </source>
</evidence>
<dbReference type="AlphaFoldDB" id="A0A2T0SRH9"/>
<dbReference type="Proteomes" id="UP000238375">
    <property type="component" value="Unassembled WGS sequence"/>
</dbReference>
<accession>A0A2T0SRH9</accession>
<evidence type="ECO:0000313" key="2">
    <source>
        <dbReference type="Proteomes" id="UP000238375"/>
    </source>
</evidence>
<proteinExistence type="predicted"/>
<reference evidence="1 2" key="1">
    <citation type="submission" date="2018-03" db="EMBL/GenBank/DDBJ databases">
        <title>Genomic Encyclopedia of Archaeal and Bacterial Type Strains, Phase II (KMG-II): from individual species to whole genera.</title>
        <authorList>
            <person name="Goeker M."/>
        </authorList>
    </citation>
    <scope>NUCLEOTIDE SEQUENCE [LARGE SCALE GENOMIC DNA]</scope>
    <source>
        <strain evidence="1 2">DSM 28354</strain>
    </source>
</reference>
<name>A0A2T0SRH9_9BACT</name>
<protein>
    <submittedName>
        <fullName evidence="1">Uncharacterized protein</fullName>
    </submittedName>
</protein>
<sequence>MELDSKQLFVKAEFLSYQVEWANDWQYIGLETGFEERFARILGTIFGSENVILIRGRHDSAVFSQRDIRNLLFQGLGDSDFKIWSLDFALVLAFSRIGVYRRGLAGQGSGDRNIVP</sequence>
<gene>
    <name evidence="1" type="ORF">CLV58_113141</name>
</gene>
<comment type="caution">
    <text evidence="1">The sequence shown here is derived from an EMBL/GenBank/DDBJ whole genome shotgun (WGS) entry which is preliminary data.</text>
</comment>
<dbReference type="EMBL" id="PVTE01000013">
    <property type="protein sequence ID" value="PRY36010.1"/>
    <property type="molecule type" value="Genomic_DNA"/>
</dbReference>
<keyword evidence="2" id="KW-1185">Reference proteome</keyword>
<organism evidence="1 2">
    <name type="scientific">Spirosoma oryzae</name>
    <dbReference type="NCBI Taxonomy" id="1469603"/>
    <lineage>
        <taxon>Bacteria</taxon>
        <taxon>Pseudomonadati</taxon>
        <taxon>Bacteroidota</taxon>
        <taxon>Cytophagia</taxon>
        <taxon>Cytophagales</taxon>
        <taxon>Cytophagaceae</taxon>
        <taxon>Spirosoma</taxon>
    </lineage>
</organism>
<dbReference type="RefSeq" id="WP_106138907.1">
    <property type="nucleotide sequence ID" value="NZ_PVTE01000013.1"/>
</dbReference>